<dbReference type="Proteomes" id="UP000005019">
    <property type="component" value="Unassembled WGS sequence"/>
</dbReference>
<dbReference type="Pfam" id="PF08668">
    <property type="entry name" value="HDOD"/>
    <property type="match status" value="1"/>
</dbReference>
<protein>
    <recommendedName>
        <fullName evidence="1">Histidine kinase domain-containing protein</fullName>
    </recommendedName>
</protein>
<proteinExistence type="predicted"/>
<feature type="domain" description="Histidine kinase" evidence="1">
    <location>
        <begin position="472"/>
        <end position="682"/>
    </location>
</feature>
<dbReference type="OrthoDB" id="8559281at2"/>
<dbReference type="InterPro" id="IPR003594">
    <property type="entry name" value="HATPase_dom"/>
</dbReference>
<sequence length="690" mass="73233">MPPGLPMLPLVADVALGRRALPAALRSFNALLRLDPLLVLRLLRVAGRMPDLPMDGPGARLDAVIDACGRPLLQAALLDADERTRSGAQGGAGHQSFWIHSLFTAEIARELALRTGRADPDDLALAGLLLDVALPLQAMTAPARFSRALGEAELVSLELNETGRHHGEAGADLLTEPWALELADALRFSHADAALFGNEPDSLKLARAAEELAGGGRGDAAQQSLLAQRLTGLDEAAVADAMRAARLRLVELGHLLGLLRVEQVSAPGLPWCPIFDAQPAPPAEPPVVLELARAGLLARVCDHESEGPLWRSLDLASALLFDLPSPRVLRADPQQGRRFRPGDAHLRPIPQTVDFAASGMEAVWTALAAGQPWSCADVRAASALPVGLQRLLRLSPGEAAWLQPLVSDAGVEALALYRLPASGLASLTARGGELNALASASAASLRRQAERAQALTELRDGMAEQYAAHARQLRGDLHTPLGLLRHQVKSMRLKMGADSLVDSELTVFGDQIERIETVLRQFESRPPDVSAEAQRIDLNQLIEQVVAEADERLFRSRSITTELHLDSALPPLHLPLATLRELLQTLLATSAEHVGTSGRIAVSTAEGVNLNGALFAEIRIRDFGRGMDAARVAALFAADGSASGRPSLAQALTLARTLGGSLSGKSAVGQGTVFQLLLPRNIRRPGSLAG</sequence>
<dbReference type="Pfam" id="PF02518">
    <property type="entry name" value="HATPase_c"/>
    <property type="match status" value="1"/>
</dbReference>
<dbReference type="InterPro" id="IPR013976">
    <property type="entry name" value="HDOD"/>
</dbReference>
<comment type="caution">
    <text evidence="2">The sequence shown here is derived from an EMBL/GenBank/DDBJ whole genome shotgun (WGS) entry which is preliminary data.</text>
</comment>
<evidence type="ECO:0000259" key="1">
    <source>
        <dbReference type="PROSITE" id="PS50109"/>
    </source>
</evidence>
<dbReference type="EMBL" id="AFHG01000052">
    <property type="protein sequence ID" value="EGK71206.1"/>
    <property type="molecule type" value="Genomic_DNA"/>
</dbReference>
<dbReference type="SUPFAM" id="SSF109604">
    <property type="entry name" value="HD-domain/PDEase-like"/>
    <property type="match status" value="1"/>
</dbReference>
<dbReference type="Gene3D" id="1.10.3210.10">
    <property type="entry name" value="Hypothetical protein af1432"/>
    <property type="match status" value="1"/>
</dbReference>
<dbReference type="STRING" id="1000565.METUNv1_02593"/>
<dbReference type="Gene3D" id="3.30.565.10">
    <property type="entry name" value="Histidine kinase-like ATPase, C-terminal domain"/>
    <property type="match status" value="1"/>
</dbReference>
<reference evidence="2 3" key="1">
    <citation type="journal article" date="2011" name="J. Bacteriol.">
        <title>Genome sequence of Methyloversatilis universalis FAM5T, a methylotrophic representative of the order Rhodocyclales.</title>
        <authorList>
            <person name="Kittichotirat W."/>
            <person name="Good N.M."/>
            <person name="Hall R."/>
            <person name="Bringel F."/>
            <person name="Lajus A."/>
            <person name="Medigue C."/>
            <person name="Smalley N.E."/>
            <person name="Beck D."/>
            <person name="Bumgarner R."/>
            <person name="Vuilleumier S."/>
            <person name="Kalyuzhnaya M.G."/>
        </authorList>
    </citation>
    <scope>NUCLEOTIDE SEQUENCE [LARGE SCALE GENOMIC DNA]</scope>
    <source>
        <strain evidence="3">ATCC BAA-1314 / JCM 13912 / FAM5</strain>
    </source>
</reference>
<organism evidence="2 3">
    <name type="scientific">Methyloversatilis universalis (strain ATCC BAA-1314 / DSM 25237 / JCM 13912 / CCUG 52030 / FAM5)</name>
    <dbReference type="NCBI Taxonomy" id="1000565"/>
    <lineage>
        <taxon>Bacteria</taxon>
        <taxon>Pseudomonadati</taxon>
        <taxon>Pseudomonadota</taxon>
        <taxon>Betaproteobacteria</taxon>
        <taxon>Nitrosomonadales</taxon>
        <taxon>Sterolibacteriaceae</taxon>
        <taxon>Methyloversatilis</taxon>
    </lineage>
</organism>
<dbReference type="InterPro" id="IPR005467">
    <property type="entry name" value="His_kinase_dom"/>
</dbReference>
<evidence type="ECO:0000313" key="2">
    <source>
        <dbReference type="EMBL" id="EGK71206.1"/>
    </source>
</evidence>
<accession>F5RE75</accession>
<dbReference type="AlphaFoldDB" id="F5RE75"/>
<dbReference type="eggNOG" id="COG1639">
    <property type="taxonomic scope" value="Bacteria"/>
</dbReference>
<dbReference type="eggNOG" id="COG3852">
    <property type="taxonomic scope" value="Bacteria"/>
</dbReference>
<dbReference type="PROSITE" id="PS50109">
    <property type="entry name" value="HIS_KIN"/>
    <property type="match status" value="1"/>
</dbReference>
<evidence type="ECO:0000313" key="3">
    <source>
        <dbReference type="Proteomes" id="UP000005019"/>
    </source>
</evidence>
<keyword evidence="3" id="KW-1185">Reference proteome</keyword>
<name>F5RE75_METUF</name>
<dbReference type="SUPFAM" id="SSF55874">
    <property type="entry name" value="ATPase domain of HSP90 chaperone/DNA topoisomerase II/histidine kinase"/>
    <property type="match status" value="1"/>
</dbReference>
<gene>
    <name evidence="2" type="ORF">METUNv1_02593</name>
</gene>
<dbReference type="InterPro" id="IPR036890">
    <property type="entry name" value="HATPase_C_sf"/>
</dbReference>